<evidence type="ECO:0000256" key="4">
    <source>
        <dbReference type="ARBA" id="ARBA00022729"/>
    </source>
</evidence>
<evidence type="ECO:0000256" key="5">
    <source>
        <dbReference type="ARBA" id="ARBA00022801"/>
    </source>
</evidence>
<keyword evidence="4" id="KW-0732">Signal</keyword>
<organism evidence="10 11">
    <name type="scientific">Paraburkholderia humisilvae</name>
    <dbReference type="NCBI Taxonomy" id="627669"/>
    <lineage>
        <taxon>Bacteria</taxon>
        <taxon>Pseudomonadati</taxon>
        <taxon>Pseudomonadota</taxon>
        <taxon>Betaproteobacteria</taxon>
        <taxon>Burkholderiales</taxon>
        <taxon>Burkholderiaceae</taxon>
        <taxon>Paraburkholderia</taxon>
    </lineage>
</organism>
<reference evidence="10 11" key="1">
    <citation type="submission" date="2020-04" db="EMBL/GenBank/DDBJ databases">
        <authorList>
            <person name="De Canck E."/>
        </authorList>
    </citation>
    <scope>NUCLEOTIDE SEQUENCE [LARGE SCALE GENOMIC DNA]</scope>
    <source>
        <strain evidence="10 11">LMG 29542</strain>
    </source>
</reference>
<dbReference type="Gene3D" id="2.60.120.260">
    <property type="entry name" value="Galactose-binding domain-like"/>
    <property type="match status" value="3"/>
</dbReference>
<feature type="domain" description="F5/8 type C" evidence="7">
    <location>
        <begin position="572"/>
        <end position="675"/>
    </location>
</feature>
<dbReference type="InterPro" id="IPR019282">
    <property type="entry name" value="Glycoamylase-like_cons_dom"/>
</dbReference>
<dbReference type="Pfam" id="PF00754">
    <property type="entry name" value="F5_F8_type_C"/>
    <property type="match status" value="1"/>
</dbReference>
<name>A0A6J5DUC7_9BURK</name>
<evidence type="ECO:0000259" key="7">
    <source>
        <dbReference type="Pfam" id="PF00754"/>
    </source>
</evidence>
<keyword evidence="6" id="KW-0326">Glycosidase</keyword>
<keyword evidence="11" id="KW-1185">Reference proteome</keyword>
<evidence type="ECO:0000256" key="2">
    <source>
        <dbReference type="ARBA" id="ARBA00007951"/>
    </source>
</evidence>
<dbReference type="RefSeq" id="WP_175227388.1">
    <property type="nucleotide sequence ID" value="NZ_CADIKH010000013.1"/>
</dbReference>
<feature type="domain" description="Glycoside hydrolase family 29 N-terminal" evidence="8">
    <location>
        <begin position="153"/>
        <end position="459"/>
    </location>
</feature>
<protein>
    <recommendedName>
        <fullName evidence="3">alpha-L-fucosidase</fullName>
        <ecNumber evidence="3">3.2.1.51</ecNumber>
    </recommendedName>
</protein>
<dbReference type="PRINTS" id="PR00741">
    <property type="entry name" value="GLHYDRLASE29"/>
</dbReference>
<evidence type="ECO:0000256" key="6">
    <source>
        <dbReference type="ARBA" id="ARBA00023295"/>
    </source>
</evidence>
<evidence type="ECO:0000256" key="3">
    <source>
        <dbReference type="ARBA" id="ARBA00012662"/>
    </source>
</evidence>
<dbReference type="EMBL" id="CADIKH010000013">
    <property type="protein sequence ID" value="CAB3757829.1"/>
    <property type="molecule type" value="Genomic_DNA"/>
</dbReference>
<comment type="function">
    <text evidence="1">Alpha-L-fucosidase is responsible for hydrolyzing the alpha-1,6-linked fucose joined to the reducing-end N-acetylglucosamine of the carbohydrate moieties of glycoproteins.</text>
</comment>
<evidence type="ECO:0000259" key="9">
    <source>
        <dbReference type="Pfam" id="PF10091"/>
    </source>
</evidence>
<evidence type="ECO:0000256" key="1">
    <source>
        <dbReference type="ARBA" id="ARBA00004071"/>
    </source>
</evidence>
<proteinExistence type="inferred from homology"/>
<dbReference type="Gene3D" id="1.50.10.140">
    <property type="match status" value="1"/>
</dbReference>
<feature type="domain" description="Glycoamylase-like" evidence="9">
    <location>
        <begin position="1017"/>
        <end position="1235"/>
    </location>
</feature>
<dbReference type="InterPro" id="IPR008979">
    <property type="entry name" value="Galactose-bd-like_sf"/>
</dbReference>
<dbReference type="AlphaFoldDB" id="A0A6J5DUC7"/>
<keyword evidence="5" id="KW-0378">Hydrolase</keyword>
<dbReference type="PANTHER" id="PTHR10030:SF37">
    <property type="entry name" value="ALPHA-L-FUCOSIDASE-RELATED"/>
    <property type="match status" value="1"/>
</dbReference>
<dbReference type="Gene3D" id="3.20.20.80">
    <property type="entry name" value="Glycosidases"/>
    <property type="match status" value="1"/>
</dbReference>
<evidence type="ECO:0000313" key="10">
    <source>
        <dbReference type="EMBL" id="CAB3757829.1"/>
    </source>
</evidence>
<dbReference type="SUPFAM" id="SSF49785">
    <property type="entry name" value="Galactose-binding domain-like"/>
    <property type="match status" value="3"/>
</dbReference>
<dbReference type="InterPro" id="IPR000421">
    <property type="entry name" value="FA58C"/>
</dbReference>
<dbReference type="Proteomes" id="UP000494363">
    <property type="component" value="Unassembled WGS sequence"/>
</dbReference>
<dbReference type="SUPFAM" id="SSF51445">
    <property type="entry name" value="(Trans)glycosidases"/>
    <property type="match status" value="1"/>
</dbReference>
<dbReference type="SMART" id="SM00812">
    <property type="entry name" value="Alpha_L_fucos"/>
    <property type="match status" value="1"/>
</dbReference>
<dbReference type="GO" id="GO:0005764">
    <property type="term" value="C:lysosome"/>
    <property type="evidence" value="ECO:0007669"/>
    <property type="project" value="TreeGrafter"/>
</dbReference>
<sequence>MSNTIIYFDDYLDQSGDLTLASVDNYSVLDYQGNPRYPSGQSVTQISAGASLHYRSPIPSGAFTACMVFATTGISGQKIEIRVNDPASSPLWTFTVQTVAVQNAFIDTVSGKKSLSFDGEQDVYFRFPTGFSGDLNWFVFCQDPPGETQEAKLRRMQWFTDSRFGHMMHWGAYSVLGRGEWVMHNENIPKSDYIEEACKPFDPTQYDPQYWASVIESTGQKYLTITTKHHDGFAMFETNVVDFAPYDVVNTASIHASVLRPLVDACRGRGIEFCTYYSLLDWGNVNEVAIENEAAVDPEKINPDDVCRYLSELKEHLKELVQIFDPPLIWFDGAWAAFLTGDVPNQLRAYLRRLSPGIVINNRLGGAPNVGDYVTPEQSIPAGTQNELWETCMTVNDSWSYTTDDNHWKPAAELLGDLLECASNGGNFLLDTGPTADGVIPQPCLDQLAPLGTWMQTWGQAIYGTRAGTLDVSAQAGAYCTLGKDNTLYVIVTAWPADLQLRVDAPDSEIGDVYWLDQPQTALPYRIVDGLITIDLPQDPPDPLGAVVAFSFDRIPQPRVYEDKALLRDASASNVWFGEVDTHGPQFAVDGNSSTRWAADDGTNPVSFEVDLGGQVPFTRVTFVQYEQRIGDFVIDARANGVWATIAQGSRPGVCYVGYLSGTVSADAVRLTVNTCIDPDNPISLYSFSVFDANDARLPERLTVDLARGSAASASDVWYGKETYDAGCAIDGYANSRWACNDNCTMPVFLTINFIRREAFNIVKVSEYVNPDGSSRISDFSVQVLDSDGQSWVDVYHGTDISKTIAFAEQWSMALRIQINERTGSGGPSLWSVEVYRTAHGGFPPLSDDQLLELESRASFEYFWREANTTDGAPGFGLVADSTGSRRASIADSGFALSAIVIAVERNWITRDAAVERCQKSLQALLSSAPQYRGFFYHFIDMDTLDAADSEVSTVDTMLALNGILTAGQYFGGQCADLAQQIFDRVEWCNAIAPDGQFTMSWRCDEDSGDMVMSSSTWSGYAEQFCMYPMAAGSTTYAPPDSATMFYSLNRPVDSYGDSGDQVYAGDGALFIYQFSHAWIDFRRVIDRDGWDWWQNSVDASLANRQFCIDNHDVFASMGEDDWGLTACDGPSGYTVSGAPPSRDANTGHFTDGTITPSGPLGSLPFTPDESLSALRHWYGNPRLWGAYGLLESYNLSCAALWYGTTASGLIKGIGLLMIENYRSGLIWNTYMGHPVLRRGIPAIFDEAAARG</sequence>
<dbReference type="GO" id="GO:0006004">
    <property type="term" value="P:fucose metabolic process"/>
    <property type="evidence" value="ECO:0007669"/>
    <property type="project" value="InterPro"/>
</dbReference>
<dbReference type="InterPro" id="IPR016286">
    <property type="entry name" value="FUC_metazoa-typ"/>
</dbReference>
<comment type="similarity">
    <text evidence="2">Belongs to the glycosyl hydrolase 29 family.</text>
</comment>
<dbReference type="PANTHER" id="PTHR10030">
    <property type="entry name" value="ALPHA-L-FUCOSIDASE"/>
    <property type="match status" value="1"/>
</dbReference>
<dbReference type="GO" id="GO:0016139">
    <property type="term" value="P:glycoside catabolic process"/>
    <property type="evidence" value="ECO:0007669"/>
    <property type="project" value="TreeGrafter"/>
</dbReference>
<accession>A0A6J5DUC7</accession>
<dbReference type="Pfam" id="PF01120">
    <property type="entry name" value="Alpha_L_fucos"/>
    <property type="match status" value="1"/>
</dbReference>
<evidence type="ECO:0000313" key="11">
    <source>
        <dbReference type="Proteomes" id="UP000494363"/>
    </source>
</evidence>
<evidence type="ECO:0000259" key="8">
    <source>
        <dbReference type="Pfam" id="PF01120"/>
    </source>
</evidence>
<dbReference type="InterPro" id="IPR000933">
    <property type="entry name" value="Glyco_hydro_29"/>
</dbReference>
<dbReference type="GO" id="GO:0004560">
    <property type="term" value="F:alpha-L-fucosidase activity"/>
    <property type="evidence" value="ECO:0007669"/>
    <property type="project" value="InterPro"/>
</dbReference>
<dbReference type="InterPro" id="IPR057739">
    <property type="entry name" value="Glyco_hydro_29_N"/>
</dbReference>
<dbReference type="EC" id="3.2.1.51" evidence="3"/>
<dbReference type="InterPro" id="IPR017853">
    <property type="entry name" value="GH"/>
</dbReference>
<gene>
    <name evidence="10" type="ORF">LMG29542_03154</name>
</gene>
<dbReference type="Pfam" id="PF10091">
    <property type="entry name" value="Glycoamylase"/>
    <property type="match status" value="1"/>
</dbReference>